<dbReference type="Proteomes" id="UP001172083">
    <property type="component" value="Unassembled WGS sequence"/>
</dbReference>
<evidence type="ECO:0000313" key="2">
    <source>
        <dbReference type="Proteomes" id="UP001172083"/>
    </source>
</evidence>
<protein>
    <submittedName>
        <fullName evidence="1">WG repeat-containing protein</fullName>
    </submittedName>
</protein>
<keyword evidence="2" id="KW-1185">Reference proteome</keyword>
<dbReference type="RefSeq" id="WP_346761742.1">
    <property type="nucleotide sequence ID" value="NZ_JAUJEB010000009.1"/>
</dbReference>
<dbReference type="PANTHER" id="PTHR37841">
    <property type="entry name" value="GLR2918 PROTEIN"/>
    <property type="match status" value="1"/>
</dbReference>
<proteinExistence type="predicted"/>
<name>A0ABT8LF43_9BACT</name>
<accession>A0ABT8LF43</accession>
<evidence type="ECO:0000313" key="1">
    <source>
        <dbReference type="EMBL" id="MDN5216403.1"/>
    </source>
</evidence>
<comment type="caution">
    <text evidence="1">The sequence shown here is derived from an EMBL/GenBank/DDBJ whole genome shotgun (WGS) entry which is preliminary data.</text>
</comment>
<dbReference type="PANTHER" id="PTHR37841:SF1">
    <property type="entry name" value="DUF3298 DOMAIN-CONTAINING PROTEIN"/>
    <property type="match status" value="1"/>
</dbReference>
<reference evidence="1" key="1">
    <citation type="submission" date="2023-06" db="EMBL/GenBank/DDBJ databases">
        <title>Genomic of Agaribacillus aureum.</title>
        <authorList>
            <person name="Wang G."/>
        </authorList>
    </citation>
    <scope>NUCLEOTIDE SEQUENCE</scope>
    <source>
        <strain evidence="1">BMA12</strain>
    </source>
</reference>
<dbReference type="EMBL" id="JAUJEB010000009">
    <property type="protein sequence ID" value="MDN5216403.1"/>
    <property type="molecule type" value="Genomic_DNA"/>
</dbReference>
<dbReference type="Pfam" id="PF14903">
    <property type="entry name" value="WG_beta_rep"/>
    <property type="match status" value="4"/>
</dbReference>
<dbReference type="InterPro" id="IPR032774">
    <property type="entry name" value="WG_beta_rep"/>
</dbReference>
<organism evidence="1 2">
    <name type="scientific">Agaribacillus aureus</name>
    <dbReference type="NCBI Taxonomy" id="3051825"/>
    <lineage>
        <taxon>Bacteria</taxon>
        <taxon>Pseudomonadati</taxon>
        <taxon>Bacteroidota</taxon>
        <taxon>Cytophagia</taxon>
        <taxon>Cytophagales</taxon>
        <taxon>Splendidivirgaceae</taxon>
        <taxon>Agaribacillus</taxon>
    </lineage>
</organism>
<sequence length="771" mass="87048">MKILRHTYKNILSHLVCFGFFFSVNSQSITNPVLYGSPSAPASTQVINLQDGYKIVPEDNLYRIVNPKGKAITSEAFTSVGWADHSYTLVNGYIGYKNNDLWGLLHLKSKKTAFPIYTSIVPHGENAIIASKRAQNTVRRTYGLITPSEKPIISFKYNLLEPAGEQLIAAKYVDNQNKYGLINKKDDVIIPFIYSKMIWLSGNQLAVVNHQNKAALFSNAGVQLTPFEFDSIVNLDDKWHLIDKKGKKGVLSWEGKVAISPKYKKISKNSKGSLKGLPFPSWDLLDAENKLAKNLAYDTIVSVNRSLLKAVIGPYEYLIDLKENPVTEFIKRKFGTFYNGRSTFEEGGKYGAIGNYNELIIPAIYDSIVQYTDFFVTRKQVSQNHQWSAFDADGNKINKISYDQIGPLSDGYFSVKKNGVWGFINEYGHEVIKARFDSVHSFDHGLAKVFHKSKYGVIDKFGRYVVPLNFEEIEILNQNIFVVKSYFNFAIYARDRGEIYQSYYPLYIENGFIVEKTNSGKLGLFNPEGQRILTTTYDYLKTGFAGKLHIYGKDGKIGLLNRQGGILLGLEDGLEEVGLESEGFIGVRINKKYGFIDFNAKLRVANRYDSIAAFSESMAPIYLLGKWGYINNFERLKIQPKYHSAGSFKNETAIVGRGNQFGIIDKSGQELVKIGYDKITRNQFDNYLTFSGKKIGLVKKDGYEVLYPKYESINDLGNGNIIIGNHGKFGLVNEQGISTIPMMYDKLVFDREIGLFFGLKKPEWENINIGG</sequence>
<gene>
    <name evidence="1" type="ORF">QQ020_30325</name>
</gene>